<evidence type="ECO:0000313" key="2">
    <source>
        <dbReference type="Proteomes" id="UP000282574"/>
    </source>
</evidence>
<dbReference type="InterPro" id="IPR036904">
    <property type="entry name" value="NblA_sf"/>
</dbReference>
<comment type="caution">
    <text evidence="1">The sequence shown here is derived from an EMBL/GenBank/DDBJ whole genome shotgun (WGS) entry which is preliminary data.</text>
</comment>
<reference evidence="1 2" key="1">
    <citation type="journal article" date="2019" name="Genome Biol. Evol.">
        <title>Day and night: Metabolic profiles and evolutionary relationships of six axenic non-marine cyanobacteria.</title>
        <authorList>
            <person name="Will S.E."/>
            <person name="Henke P."/>
            <person name="Boedeker C."/>
            <person name="Huang S."/>
            <person name="Brinkmann H."/>
            <person name="Rohde M."/>
            <person name="Jarek M."/>
            <person name="Friedl T."/>
            <person name="Seufert S."/>
            <person name="Schumacher M."/>
            <person name="Overmann J."/>
            <person name="Neumann-Schaal M."/>
            <person name="Petersen J."/>
        </authorList>
    </citation>
    <scope>NUCLEOTIDE SEQUENCE [LARGE SCALE GENOMIC DNA]</scope>
    <source>
        <strain evidence="1 2">SAG 39.79</strain>
    </source>
</reference>
<sequence length="86" mass="10483">MQHWLTVFTLNWVREAAMDRTSELTLEQEFSFRSFADRVRQMSREQAQELSILQYKHMIIQNMIYKGILKKDWQIEQDFGLLKTKK</sequence>
<gene>
    <name evidence="1" type="ORF">DSM107010_41710</name>
</gene>
<evidence type="ECO:0000313" key="1">
    <source>
        <dbReference type="EMBL" id="RUT10485.1"/>
    </source>
</evidence>
<dbReference type="AlphaFoldDB" id="A0AB37UGL8"/>
<dbReference type="Proteomes" id="UP000282574">
    <property type="component" value="Unassembled WGS sequence"/>
</dbReference>
<evidence type="ECO:0008006" key="3">
    <source>
        <dbReference type="Google" id="ProtNLM"/>
    </source>
</evidence>
<dbReference type="SUPFAM" id="SSF109859">
    <property type="entry name" value="NblA-like"/>
    <property type="match status" value="1"/>
</dbReference>
<organism evidence="1 2">
    <name type="scientific">Chroococcidiopsis cubana SAG 39.79</name>
    <dbReference type="NCBI Taxonomy" id="388085"/>
    <lineage>
        <taxon>Bacteria</taxon>
        <taxon>Bacillati</taxon>
        <taxon>Cyanobacteriota</taxon>
        <taxon>Cyanophyceae</taxon>
        <taxon>Chroococcidiopsidales</taxon>
        <taxon>Chroococcidiopsidaceae</taxon>
        <taxon>Chroococcidiopsis</taxon>
    </lineage>
</organism>
<dbReference type="Gene3D" id="1.10.287.670">
    <property type="entry name" value="Phycobilisome degradation protein NblA"/>
    <property type="match status" value="1"/>
</dbReference>
<keyword evidence="2" id="KW-1185">Reference proteome</keyword>
<name>A0AB37UGL8_9CYAN</name>
<dbReference type="EMBL" id="RSCK01000041">
    <property type="protein sequence ID" value="RUT10485.1"/>
    <property type="molecule type" value="Genomic_DNA"/>
</dbReference>
<proteinExistence type="predicted"/>
<dbReference type="RefSeq" id="WP_015154541.1">
    <property type="nucleotide sequence ID" value="NZ_JAVKZF010000002.1"/>
</dbReference>
<accession>A0AB37UGL8</accession>
<protein>
    <recommendedName>
        <fullName evidence="3">Phycobilisome degradation protein nblA</fullName>
    </recommendedName>
</protein>
<dbReference type="InterPro" id="IPR007574">
    <property type="entry name" value="NblA"/>
</dbReference>
<dbReference type="Pfam" id="PF04485">
    <property type="entry name" value="NblA"/>
    <property type="match status" value="1"/>
</dbReference>